<reference evidence="1" key="1">
    <citation type="journal article" date="2013" name="Lancet">
        <title>First case of E anophelis outbreak in an intensive-care unit.</title>
        <authorList>
            <person name="Teo J."/>
            <person name="Tan S.Y."/>
            <person name="Tay M."/>
            <person name="Ding Y."/>
            <person name="Kjelleberg S."/>
            <person name="Givskov M."/>
            <person name="Lin R.T."/>
            <person name="Yang L."/>
        </authorList>
    </citation>
    <scope>NUCLEOTIDE SEQUENCE [LARGE SCALE GENOMIC DNA]</scope>
    <source>
        <strain evidence="1">NUHP1</strain>
    </source>
</reference>
<organism evidence="1 2">
    <name type="scientific">Elizabethkingia anophelis NUHP1</name>
    <dbReference type="NCBI Taxonomy" id="1338011"/>
    <lineage>
        <taxon>Bacteria</taxon>
        <taxon>Pseudomonadati</taxon>
        <taxon>Bacteroidota</taxon>
        <taxon>Flavobacteriia</taxon>
        <taxon>Flavobacteriales</taxon>
        <taxon>Weeksellaceae</taxon>
        <taxon>Elizabethkingia</taxon>
    </lineage>
</organism>
<reference evidence="1" key="2">
    <citation type="journal article" date="2015" name="Genome Biol. Evol.">
        <title>Complete Genome Sequence and Transcriptomic Analysis of the Novel Pathogen Elizabethkingia anophelis in Response to Oxidative Stress.</title>
        <authorList>
            <person name="Li Y."/>
            <person name="Liu Y."/>
            <person name="Chew S.C."/>
            <person name="Tay M."/>
            <person name="Salido M.M."/>
            <person name="Teo J."/>
            <person name="Lauro F.M."/>
            <person name="Givskov M."/>
            <person name="Yang L."/>
        </authorList>
    </citation>
    <scope>NUCLEOTIDE SEQUENCE</scope>
    <source>
        <strain evidence="1">NUHP1</strain>
    </source>
</reference>
<dbReference type="EMBL" id="CP007547">
    <property type="protein sequence ID" value="AIL46224.1"/>
    <property type="molecule type" value="Genomic_DNA"/>
</dbReference>
<dbReference type="InterPro" id="IPR037079">
    <property type="entry name" value="AF2212/PG0164-like_sf"/>
</dbReference>
<dbReference type="AlphaFoldDB" id="A0A077EJ30"/>
<dbReference type="KEGG" id="eao:BD94_2449"/>
<dbReference type="STRING" id="1338011.BD94_2449"/>
<protein>
    <recommendedName>
        <fullName evidence="3">DUF1905 domain-containing protein</fullName>
    </recommendedName>
</protein>
<dbReference type="Pfam" id="PF13376">
    <property type="entry name" value="OmdA"/>
    <property type="match status" value="1"/>
</dbReference>
<evidence type="ECO:0000313" key="1">
    <source>
        <dbReference type="EMBL" id="AIL46224.1"/>
    </source>
</evidence>
<evidence type="ECO:0008006" key="3">
    <source>
        <dbReference type="Google" id="ProtNLM"/>
    </source>
</evidence>
<accession>A0A077EJ30</accession>
<gene>
    <name evidence="1" type="ORF">BD94_2449</name>
</gene>
<sequence length="156" mass="18240">MTPLTDKIYLLEKFSGKGGWTFVRLPEIPPGQNTPFGWVKVHGTIDRYEIKNYNLQPMGNGRLFLPVKAEIRKKIKKQEGDYVHIILYEDHNPYEIPEELKLCLLEEPYVYDIFGAYTDGEKKTITEWIYSAKSEQTKAERIAKVINDIVDKNPRY</sequence>
<evidence type="ECO:0000313" key="2">
    <source>
        <dbReference type="Proteomes" id="UP000028933"/>
    </source>
</evidence>
<dbReference type="Proteomes" id="UP000028933">
    <property type="component" value="Chromosome"/>
</dbReference>
<dbReference type="RefSeq" id="WP_024564058.1">
    <property type="nucleotide sequence ID" value="NZ_CP007547.1"/>
</dbReference>
<dbReference type="Pfam" id="PF08922">
    <property type="entry name" value="DUF1905"/>
    <property type="match status" value="1"/>
</dbReference>
<dbReference type="Gene3D" id="2.40.30.100">
    <property type="entry name" value="AF2212/PG0164-like"/>
    <property type="match status" value="1"/>
</dbReference>
<proteinExistence type="predicted"/>
<dbReference type="InterPro" id="IPR015018">
    <property type="entry name" value="DUF1905"/>
</dbReference>
<dbReference type="HOGENOM" id="CLU_133235_0_0_10"/>
<name>A0A077EJ30_9FLAO</name>
<dbReference type="eggNOG" id="COG4430">
    <property type="taxonomic scope" value="Bacteria"/>
</dbReference>
<dbReference type="SUPFAM" id="SSF141694">
    <property type="entry name" value="AF2212/PG0164-like"/>
    <property type="match status" value="1"/>
</dbReference>